<dbReference type="Gene3D" id="2.30.40.10">
    <property type="entry name" value="Urease, subunit C, domain 1"/>
    <property type="match status" value="1"/>
</dbReference>
<keyword evidence="3 6" id="KW-0378">Hydrolase</keyword>
<dbReference type="Pfam" id="PF01979">
    <property type="entry name" value="Amidohydro_1"/>
    <property type="match status" value="1"/>
</dbReference>
<evidence type="ECO:0000256" key="1">
    <source>
        <dbReference type="ARBA" id="ARBA00006773"/>
    </source>
</evidence>
<protein>
    <recommendedName>
        <fullName evidence="2 6">Adenine deaminase</fullName>
        <shortName evidence="6">Adenase</shortName>
        <shortName evidence="6">Adenine aminase</shortName>
        <ecNumber evidence="2 6">3.5.4.2</ecNumber>
    </recommendedName>
</protein>
<dbReference type="EC" id="3.5.4.2" evidence="2 6"/>
<keyword evidence="10" id="KW-1185">Reference proteome</keyword>
<dbReference type="GO" id="GO:0000034">
    <property type="term" value="F:adenine deaminase activity"/>
    <property type="evidence" value="ECO:0007669"/>
    <property type="project" value="UniProtKB-UniRule"/>
</dbReference>
<dbReference type="SUPFAM" id="SSF51338">
    <property type="entry name" value="Composite domain of metallo-dependent hydrolases"/>
    <property type="match status" value="1"/>
</dbReference>
<evidence type="ECO:0000256" key="3">
    <source>
        <dbReference type="ARBA" id="ARBA00022801"/>
    </source>
</evidence>
<keyword evidence="4 6" id="KW-0464">Manganese</keyword>
<dbReference type="Pfam" id="PF13382">
    <property type="entry name" value="Adenine_deam_C"/>
    <property type="match status" value="1"/>
</dbReference>
<dbReference type="PANTHER" id="PTHR11113">
    <property type="entry name" value="N-ACETYLGLUCOSAMINE-6-PHOSPHATE DEACETYLASE"/>
    <property type="match status" value="1"/>
</dbReference>
<dbReference type="InterPro" id="IPR006679">
    <property type="entry name" value="Adenine_deam"/>
</dbReference>
<comment type="similarity">
    <text evidence="1 6">Belongs to the metallo-dependent hydrolases superfamily. Adenine deaminase family.</text>
</comment>
<evidence type="ECO:0000256" key="6">
    <source>
        <dbReference type="HAMAP-Rule" id="MF_01518"/>
    </source>
</evidence>
<gene>
    <name evidence="6 9" type="primary">ade</name>
    <name evidence="9" type="ORF">GOM49_06140</name>
</gene>
<dbReference type="PANTHER" id="PTHR11113:SF2">
    <property type="entry name" value="ADENINE DEAMINASE"/>
    <property type="match status" value="1"/>
</dbReference>
<dbReference type="CDD" id="cd01295">
    <property type="entry name" value="AdeC"/>
    <property type="match status" value="1"/>
</dbReference>
<dbReference type="InterPro" id="IPR032466">
    <property type="entry name" value="Metal_Hydrolase"/>
</dbReference>
<dbReference type="AlphaFoldDB" id="A0A6I6F0D4"/>
<evidence type="ECO:0000256" key="5">
    <source>
        <dbReference type="ARBA" id="ARBA00047720"/>
    </source>
</evidence>
<proteinExistence type="inferred from homology"/>
<evidence type="ECO:0000259" key="7">
    <source>
        <dbReference type="Pfam" id="PF01979"/>
    </source>
</evidence>
<evidence type="ECO:0000313" key="9">
    <source>
        <dbReference type="EMBL" id="QGU94734.1"/>
    </source>
</evidence>
<dbReference type="GO" id="GO:0006146">
    <property type="term" value="P:adenine catabolic process"/>
    <property type="evidence" value="ECO:0007669"/>
    <property type="project" value="InterPro"/>
</dbReference>
<comment type="cofactor">
    <cofactor evidence="6">
        <name>Mn(2+)</name>
        <dbReference type="ChEBI" id="CHEBI:29035"/>
    </cofactor>
</comment>
<dbReference type="InterPro" id="IPR006680">
    <property type="entry name" value="Amidohydro-rel"/>
</dbReference>
<dbReference type="NCBIfam" id="TIGR01178">
    <property type="entry name" value="ade"/>
    <property type="match status" value="1"/>
</dbReference>
<dbReference type="EMBL" id="CP046522">
    <property type="protein sequence ID" value="QGU94734.1"/>
    <property type="molecule type" value="Genomic_DNA"/>
</dbReference>
<comment type="catalytic activity">
    <reaction evidence="5 6">
        <text>adenine + H2O + H(+) = hypoxanthine + NH4(+)</text>
        <dbReference type="Rhea" id="RHEA:23688"/>
        <dbReference type="ChEBI" id="CHEBI:15377"/>
        <dbReference type="ChEBI" id="CHEBI:15378"/>
        <dbReference type="ChEBI" id="CHEBI:16708"/>
        <dbReference type="ChEBI" id="CHEBI:17368"/>
        <dbReference type="ChEBI" id="CHEBI:28938"/>
        <dbReference type="EC" id="3.5.4.2"/>
    </reaction>
</comment>
<organism evidence="9 10">
    <name type="scientific">Clostridium bovifaecis</name>
    <dbReference type="NCBI Taxonomy" id="2184719"/>
    <lineage>
        <taxon>Bacteria</taxon>
        <taxon>Bacillati</taxon>
        <taxon>Bacillota</taxon>
        <taxon>Clostridia</taxon>
        <taxon>Eubacteriales</taxon>
        <taxon>Clostridiaceae</taxon>
        <taxon>Clostridium</taxon>
    </lineage>
</organism>
<evidence type="ECO:0000259" key="8">
    <source>
        <dbReference type="Pfam" id="PF13382"/>
    </source>
</evidence>
<feature type="domain" description="Adenine deaminase C-terminal" evidence="8">
    <location>
        <begin position="390"/>
        <end position="558"/>
    </location>
</feature>
<evidence type="ECO:0000256" key="4">
    <source>
        <dbReference type="ARBA" id="ARBA00023211"/>
    </source>
</evidence>
<evidence type="ECO:0000256" key="2">
    <source>
        <dbReference type="ARBA" id="ARBA00012782"/>
    </source>
</evidence>
<dbReference type="HAMAP" id="MF_01518">
    <property type="entry name" value="Adenine_deamin"/>
    <property type="match status" value="1"/>
</dbReference>
<name>A0A6I6F0D4_9CLOT</name>
<accession>A0A6I6F0D4</accession>
<dbReference type="SUPFAM" id="SSF51556">
    <property type="entry name" value="Metallo-dependent hydrolases"/>
    <property type="match status" value="1"/>
</dbReference>
<dbReference type="InterPro" id="IPR026912">
    <property type="entry name" value="Adenine_deam_C"/>
</dbReference>
<feature type="domain" description="Amidohydrolase-related" evidence="7">
    <location>
        <begin position="64"/>
        <end position="344"/>
    </location>
</feature>
<sequence length="565" mass="62640">MNKLKDNLKTALGDKKADIVLKNAFIINVFDGSIECGDIAINDDIIVGIGEYYGDKEIDCTGYYVAPGFIDTHVHIESSKVTPEVFSRILIKRGVTTCIADPHEISNVLGTDGIDFMIQNSKRSVMDIFFMMPSCVPAVEFEDNGASLTSEELAKFINNEKVLGLGEVMDVPSVVHGNGDMLSKIVLFKEKHIDGHCPNINDYWLNAYLNSGIATDHECTTPEEAVKKIKRGMYIMLRQGSAAKNLKDLLPAVNDSNFHRFLFCTDDKDIVDLVEKGSIDDCVKLAIEYGLDPIKAITIATLNGAQCFGLRDRGAIAPGYRADLLILKDLKKLKVKDIIKSGKLYVEDLRENSKEEIKPSMNIEYIDKKIFRVKAESNRINTIKVVKNSIETKKCISEVSIDKSGYIDKIISKDVLKIGVFERHKNTGKYFIGFIEGLGLKNCSIAQTIAHDSHNIIVVGDNDKDMEIAVNRVIAMGGGIAIISNGSILDELCLPVAGLMTFSDPNFVIGKIKRLNKICKNYGNNEALDIFLTVGFMALPVIPELRITARGLYDFSKNKFIELFI</sequence>
<dbReference type="Proteomes" id="UP000422764">
    <property type="component" value="Chromosome"/>
</dbReference>
<dbReference type="Gene3D" id="3.20.20.140">
    <property type="entry name" value="Metal-dependent hydrolases"/>
    <property type="match status" value="1"/>
</dbReference>
<reference evidence="9 10" key="1">
    <citation type="submission" date="2019-12" db="EMBL/GenBank/DDBJ databases">
        <title>Genome sequenceing of Clostridium bovifaecis.</title>
        <authorList>
            <person name="Yao Y."/>
        </authorList>
    </citation>
    <scope>NUCLEOTIDE SEQUENCE [LARGE SCALE GENOMIC DNA]</scope>
    <source>
        <strain evidence="9 10">BXX</strain>
    </source>
</reference>
<evidence type="ECO:0000313" key="10">
    <source>
        <dbReference type="Proteomes" id="UP000422764"/>
    </source>
</evidence>
<dbReference type="InterPro" id="IPR011059">
    <property type="entry name" value="Metal-dep_hydrolase_composite"/>
</dbReference>